<dbReference type="SUPFAM" id="SSF52540">
    <property type="entry name" value="P-loop containing nucleoside triphosphate hydrolases"/>
    <property type="match status" value="1"/>
</dbReference>
<proteinExistence type="inferred from homology"/>
<dbReference type="EMBL" id="KV784353">
    <property type="protein sequence ID" value="OEU23028.1"/>
    <property type="molecule type" value="Genomic_DNA"/>
</dbReference>
<dbReference type="InterPro" id="IPR027417">
    <property type="entry name" value="P-loop_NTPase"/>
</dbReference>
<evidence type="ECO:0000256" key="1">
    <source>
        <dbReference type="ARBA" id="ARBA00022741"/>
    </source>
</evidence>
<dbReference type="Gene3D" id="3.40.50.300">
    <property type="entry name" value="P-loop containing nucleotide triphosphate hydrolases"/>
    <property type="match status" value="2"/>
</dbReference>
<dbReference type="CDD" id="cd18787">
    <property type="entry name" value="SF2_C_DEAD"/>
    <property type="match status" value="1"/>
</dbReference>
<feature type="domain" description="Helicase C-terminal" evidence="8">
    <location>
        <begin position="278"/>
        <end position="440"/>
    </location>
</feature>
<dbReference type="EC" id="3.6.4.13" evidence="5"/>
<dbReference type="InterPro" id="IPR014001">
    <property type="entry name" value="Helicase_ATP-bd"/>
</dbReference>
<keyword evidence="6" id="KW-0732">Signal</keyword>
<dbReference type="InterPro" id="IPR001650">
    <property type="entry name" value="Helicase_C-like"/>
</dbReference>
<feature type="signal peptide" evidence="6">
    <location>
        <begin position="1"/>
        <end position="23"/>
    </location>
</feature>
<evidence type="ECO:0000256" key="3">
    <source>
        <dbReference type="ARBA" id="ARBA00022840"/>
    </source>
</evidence>
<sequence>MRRIHQNVVLVFFILFALNLLAALEGFPLVPPPSSSVAFCTKISTFSRISASPDPNAFDMIGEELQHSLSMQLGVLEPNEVQNSSLPFAMRGENVFVIAQTGSGKTLTFLLPILHHLNNTFASSPSQLGAIVVGPTAELMAQHYAIAKKLAPTLVERVLFKTPEQVIADLKSPLSSNAAEYDGIKIVAIDEVDAVLCGNEFNSTVPESSIELLNLLPDQAQYILTTAHLNRAHTKALNQLFPQINMIRQGGSSQSILVPTLRQEFHYFSGNNSKKLEKLESILQKAEDNPLRAGQSTIIFCETESGVELVHSFLEKSPLSKAFAPRKLHVRMEPNKRSDALSDFQTNPEKCRLLVTHEIAARGLDCPLVRHVILFDTPKDVSAFVHRAGRTARAGEDGTVTCLVQAGTGFNGGGSFGQHKQLHALQDAPKLNFKKAGDAN</sequence>
<comment type="domain">
    <text evidence="5">The Q motif is unique to and characteristic of the DEAD box family of RNA helicases and controls ATP binding and hydrolysis.</text>
</comment>
<accession>A0A1E7FXZ9</accession>
<dbReference type="AlphaFoldDB" id="A0A1E7FXZ9"/>
<keyword evidence="3 5" id="KW-0067">ATP-binding</keyword>
<dbReference type="Pfam" id="PF00271">
    <property type="entry name" value="Helicase_C"/>
    <property type="match status" value="1"/>
</dbReference>
<dbReference type="PROSITE" id="PS51192">
    <property type="entry name" value="HELICASE_ATP_BIND_1"/>
    <property type="match status" value="1"/>
</dbReference>
<evidence type="ECO:0000256" key="2">
    <source>
        <dbReference type="ARBA" id="ARBA00022801"/>
    </source>
</evidence>
<keyword evidence="1 5" id="KW-0547">Nucleotide-binding</keyword>
<dbReference type="SMART" id="SM00490">
    <property type="entry name" value="HELICc"/>
    <property type="match status" value="1"/>
</dbReference>
<feature type="domain" description="Helicase ATP-binding" evidence="7">
    <location>
        <begin position="86"/>
        <end position="247"/>
    </location>
</feature>
<reference evidence="9 10" key="1">
    <citation type="submission" date="2016-09" db="EMBL/GenBank/DDBJ databases">
        <title>Extensive genetic diversity and differential bi-allelic expression allows diatom success in the polar Southern Ocean.</title>
        <authorList>
            <consortium name="DOE Joint Genome Institute"/>
            <person name="Mock T."/>
            <person name="Otillar R.P."/>
            <person name="Strauss J."/>
            <person name="Dupont C."/>
            <person name="Frickenhaus S."/>
            <person name="Maumus F."/>
            <person name="Mcmullan M."/>
            <person name="Sanges R."/>
            <person name="Schmutz J."/>
            <person name="Toseland A."/>
            <person name="Valas R."/>
            <person name="Veluchamy A."/>
            <person name="Ward B.J."/>
            <person name="Allen A."/>
            <person name="Barry K."/>
            <person name="Falciatore A."/>
            <person name="Ferrante M."/>
            <person name="Fortunato A.E."/>
            <person name="Gloeckner G."/>
            <person name="Gruber A."/>
            <person name="Hipkin R."/>
            <person name="Janech M."/>
            <person name="Kroth P."/>
            <person name="Leese F."/>
            <person name="Lindquist E."/>
            <person name="Lyon B.R."/>
            <person name="Martin J."/>
            <person name="Mayer C."/>
            <person name="Parker M."/>
            <person name="Quesneville H."/>
            <person name="Raymond J."/>
            <person name="Uhlig C."/>
            <person name="Valentin K.U."/>
            <person name="Worden A.Z."/>
            <person name="Armbrust E.V."/>
            <person name="Bowler C."/>
            <person name="Green B."/>
            <person name="Moulton V."/>
            <person name="Van Oosterhout C."/>
            <person name="Grigoriev I."/>
        </authorList>
    </citation>
    <scope>NUCLEOTIDE SEQUENCE [LARGE SCALE GENOMIC DNA]</scope>
    <source>
        <strain evidence="9 10">CCMP1102</strain>
    </source>
</reference>
<dbReference type="Pfam" id="PF00270">
    <property type="entry name" value="DEAD"/>
    <property type="match status" value="1"/>
</dbReference>
<keyword evidence="10" id="KW-1185">Reference proteome</keyword>
<dbReference type="InParanoid" id="A0A1E7FXZ9"/>
<dbReference type="InterPro" id="IPR011545">
    <property type="entry name" value="DEAD/DEAH_box_helicase_dom"/>
</dbReference>
<dbReference type="KEGG" id="fcy:FRACYDRAFT_233195"/>
<evidence type="ECO:0000256" key="6">
    <source>
        <dbReference type="SAM" id="SignalP"/>
    </source>
</evidence>
<dbReference type="GO" id="GO:0003724">
    <property type="term" value="F:RNA helicase activity"/>
    <property type="evidence" value="ECO:0007669"/>
    <property type="project" value="UniProtKB-EC"/>
</dbReference>
<name>A0A1E7FXZ9_9STRA</name>
<keyword evidence="2 5" id="KW-0378">Hydrolase</keyword>
<dbReference type="GO" id="GO:0003723">
    <property type="term" value="F:RNA binding"/>
    <property type="evidence" value="ECO:0007669"/>
    <property type="project" value="UniProtKB-UniRule"/>
</dbReference>
<comment type="similarity">
    <text evidence="5">Belongs to the DEAD box helicase family.</text>
</comment>
<keyword evidence="4 5" id="KW-0694">RNA-binding</keyword>
<protein>
    <recommendedName>
        <fullName evidence="5">ATP-dependent RNA helicase</fullName>
        <ecNumber evidence="5">3.6.4.13</ecNumber>
    </recommendedName>
</protein>
<evidence type="ECO:0000259" key="7">
    <source>
        <dbReference type="PROSITE" id="PS51192"/>
    </source>
</evidence>
<evidence type="ECO:0000313" key="10">
    <source>
        <dbReference type="Proteomes" id="UP000095751"/>
    </source>
</evidence>
<gene>
    <name evidence="9" type="ORF">FRACYDRAFT_233195</name>
</gene>
<dbReference type="GO" id="GO:0016787">
    <property type="term" value="F:hydrolase activity"/>
    <property type="evidence" value="ECO:0007669"/>
    <property type="project" value="UniProtKB-KW"/>
</dbReference>
<evidence type="ECO:0000259" key="8">
    <source>
        <dbReference type="PROSITE" id="PS51194"/>
    </source>
</evidence>
<comment type="function">
    <text evidence="5">RNA helicase.</text>
</comment>
<dbReference type="PROSITE" id="PS51194">
    <property type="entry name" value="HELICASE_CTER"/>
    <property type="match status" value="1"/>
</dbReference>
<dbReference type="SMART" id="SM00487">
    <property type="entry name" value="DEXDc"/>
    <property type="match status" value="1"/>
</dbReference>
<organism evidence="9 10">
    <name type="scientific">Fragilariopsis cylindrus CCMP1102</name>
    <dbReference type="NCBI Taxonomy" id="635003"/>
    <lineage>
        <taxon>Eukaryota</taxon>
        <taxon>Sar</taxon>
        <taxon>Stramenopiles</taxon>
        <taxon>Ochrophyta</taxon>
        <taxon>Bacillariophyta</taxon>
        <taxon>Bacillariophyceae</taxon>
        <taxon>Bacillariophycidae</taxon>
        <taxon>Bacillariales</taxon>
        <taxon>Bacillariaceae</taxon>
        <taxon>Fragilariopsis</taxon>
    </lineage>
</organism>
<comment type="catalytic activity">
    <reaction evidence="5">
        <text>ATP + H2O = ADP + phosphate + H(+)</text>
        <dbReference type="Rhea" id="RHEA:13065"/>
        <dbReference type="ChEBI" id="CHEBI:15377"/>
        <dbReference type="ChEBI" id="CHEBI:15378"/>
        <dbReference type="ChEBI" id="CHEBI:30616"/>
        <dbReference type="ChEBI" id="CHEBI:43474"/>
        <dbReference type="ChEBI" id="CHEBI:456216"/>
        <dbReference type="EC" id="3.6.4.13"/>
    </reaction>
</comment>
<dbReference type="OrthoDB" id="10256233at2759"/>
<dbReference type="Proteomes" id="UP000095751">
    <property type="component" value="Unassembled WGS sequence"/>
</dbReference>
<evidence type="ECO:0000256" key="5">
    <source>
        <dbReference type="RuleBase" id="RU365068"/>
    </source>
</evidence>
<evidence type="ECO:0000313" key="9">
    <source>
        <dbReference type="EMBL" id="OEU23028.1"/>
    </source>
</evidence>
<feature type="chain" id="PRO_5009193727" description="ATP-dependent RNA helicase" evidence="6">
    <location>
        <begin position="24"/>
        <end position="440"/>
    </location>
</feature>
<dbReference type="GO" id="GO:0005524">
    <property type="term" value="F:ATP binding"/>
    <property type="evidence" value="ECO:0007669"/>
    <property type="project" value="UniProtKB-UniRule"/>
</dbReference>
<dbReference type="PANTHER" id="PTHR24031">
    <property type="entry name" value="RNA HELICASE"/>
    <property type="match status" value="1"/>
</dbReference>
<keyword evidence="5" id="KW-0347">Helicase</keyword>
<evidence type="ECO:0000256" key="4">
    <source>
        <dbReference type="ARBA" id="ARBA00022884"/>
    </source>
</evidence>